<accession>A0A392UC30</accession>
<comment type="caution">
    <text evidence="2">The sequence shown here is derived from an EMBL/GenBank/DDBJ whole genome shotgun (WGS) entry which is preliminary data.</text>
</comment>
<feature type="non-terminal residue" evidence="2">
    <location>
        <position position="67"/>
    </location>
</feature>
<dbReference type="Proteomes" id="UP000265520">
    <property type="component" value="Unassembled WGS sequence"/>
</dbReference>
<reference evidence="2 3" key="1">
    <citation type="journal article" date="2018" name="Front. Plant Sci.">
        <title>Red Clover (Trifolium pratense) and Zigzag Clover (T. medium) - A Picture of Genomic Similarities and Differences.</title>
        <authorList>
            <person name="Dluhosova J."/>
            <person name="Istvanek J."/>
            <person name="Nedelnik J."/>
            <person name="Repkova J."/>
        </authorList>
    </citation>
    <scope>NUCLEOTIDE SEQUENCE [LARGE SCALE GENOMIC DNA]</scope>
    <source>
        <strain evidence="3">cv. 10/8</strain>
        <tissue evidence="2">Leaf</tissue>
    </source>
</reference>
<evidence type="ECO:0000313" key="2">
    <source>
        <dbReference type="EMBL" id="MCI70962.1"/>
    </source>
</evidence>
<proteinExistence type="predicted"/>
<protein>
    <submittedName>
        <fullName evidence="2">Uncharacterized protein</fullName>
    </submittedName>
</protein>
<dbReference type="AlphaFoldDB" id="A0A392UC30"/>
<dbReference type="EMBL" id="LXQA010786683">
    <property type="protein sequence ID" value="MCI70962.1"/>
    <property type="molecule type" value="Genomic_DNA"/>
</dbReference>
<evidence type="ECO:0000313" key="3">
    <source>
        <dbReference type="Proteomes" id="UP000265520"/>
    </source>
</evidence>
<keyword evidence="3" id="KW-1185">Reference proteome</keyword>
<organism evidence="2 3">
    <name type="scientific">Trifolium medium</name>
    <dbReference type="NCBI Taxonomy" id="97028"/>
    <lineage>
        <taxon>Eukaryota</taxon>
        <taxon>Viridiplantae</taxon>
        <taxon>Streptophyta</taxon>
        <taxon>Embryophyta</taxon>
        <taxon>Tracheophyta</taxon>
        <taxon>Spermatophyta</taxon>
        <taxon>Magnoliopsida</taxon>
        <taxon>eudicotyledons</taxon>
        <taxon>Gunneridae</taxon>
        <taxon>Pentapetalae</taxon>
        <taxon>rosids</taxon>
        <taxon>fabids</taxon>
        <taxon>Fabales</taxon>
        <taxon>Fabaceae</taxon>
        <taxon>Papilionoideae</taxon>
        <taxon>50 kb inversion clade</taxon>
        <taxon>NPAAA clade</taxon>
        <taxon>Hologalegina</taxon>
        <taxon>IRL clade</taxon>
        <taxon>Trifolieae</taxon>
        <taxon>Trifolium</taxon>
    </lineage>
</organism>
<feature type="region of interest" description="Disordered" evidence="1">
    <location>
        <begin position="1"/>
        <end position="22"/>
    </location>
</feature>
<evidence type="ECO:0000256" key="1">
    <source>
        <dbReference type="SAM" id="MobiDB-lite"/>
    </source>
</evidence>
<name>A0A392UC30_9FABA</name>
<sequence length="67" mass="7416">MVSGVGSSLWGGERQVERGREEGSSWWREIVTIRDGLGGLRGGWFGECVSKKVGDWLDTFFGPVIGW</sequence>